<comment type="caution">
    <text evidence="13">The sequence shown here is derived from an EMBL/GenBank/DDBJ whole genome shotgun (WGS) entry which is preliminary data.</text>
</comment>
<comment type="subcellular location">
    <subcellularLocation>
        <location evidence="1 11">Mitochondrion inner membrane</location>
        <topology evidence="1 11">Single-pass membrane protein</topology>
    </subcellularLocation>
</comment>
<keyword evidence="6 11" id="KW-0999">Mitochondrion inner membrane</keyword>
<reference evidence="13 14" key="1">
    <citation type="journal article" date="2020" name="ISME J.">
        <title>Uncovering the hidden diversity of litter-decomposition mechanisms in mushroom-forming fungi.</title>
        <authorList>
            <person name="Floudas D."/>
            <person name="Bentzer J."/>
            <person name="Ahren D."/>
            <person name="Johansson T."/>
            <person name="Persson P."/>
            <person name="Tunlid A."/>
        </authorList>
    </citation>
    <scope>NUCLEOTIDE SEQUENCE [LARGE SCALE GENOMIC DNA]</scope>
    <source>
        <strain evidence="13 14">CBS 101986</strain>
    </source>
</reference>
<dbReference type="Gene3D" id="1.20.5.210">
    <property type="entry name" value="Cytochrome b-c1 complex subunit 8"/>
    <property type="match status" value="1"/>
</dbReference>
<dbReference type="Pfam" id="PF01636">
    <property type="entry name" value="APH"/>
    <property type="match status" value="1"/>
</dbReference>
<dbReference type="GO" id="GO:0005743">
    <property type="term" value="C:mitochondrial inner membrane"/>
    <property type="evidence" value="ECO:0007669"/>
    <property type="project" value="UniProtKB-SubCell"/>
</dbReference>
<dbReference type="Gene3D" id="3.90.1200.10">
    <property type="match status" value="1"/>
</dbReference>
<organism evidence="13 14">
    <name type="scientific">Psilocybe cf. subviscida</name>
    <dbReference type="NCBI Taxonomy" id="2480587"/>
    <lineage>
        <taxon>Eukaryota</taxon>
        <taxon>Fungi</taxon>
        <taxon>Dikarya</taxon>
        <taxon>Basidiomycota</taxon>
        <taxon>Agaricomycotina</taxon>
        <taxon>Agaricomycetes</taxon>
        <taxon>Agaricomycetidae</taxon>
        <taxon>Agaricales</taxon>
        <taxon>Agaricineae</taxon>
        <taxon>Strophariaceae</taxon>
        <taxon>Psilocybe</taxon>
    </lineage>
</organism>
<name>A0A8H5BL72_9AGAR</name>
<dbReference type="Pfam" id="PF02939">
    <property type="entry name" value="UcrQ"/>
    <property type="match status" value="1"/>
</dbReference>
<keyword evidence="3 11" id="KW-0813">Transport</keyword>
<evidence type="ECO:0000256" key="3">
    <source>
        <dbReference type="ARBA" id="ARBA00022448"/>
    </source>
</evidence>
<dbReference type="OrthoDB" id="6683853at2759"/>
<comment type="function">
    <text evidence="11">Component of the ubiquinol-cytochrome c oxidoreductase, a multisubunit transmembrane complex that is part of the mitochondrial electron transport chain which drives oxidative phosphorylation. The complex plays an important role in the uptake of multiple carbon sources present in different host niches.</text>
</comment>
<dbReference type="Proteomes" id="UP000567179">
    <property type="component" value="Unassembled WGS sequence"/>
</dbReference>
<dbReference type="InterPro" id="IPR004205">
    <property type="entry name" value="Cyt_bc1_su8"/>
</dbReference>
<dbReference type="SUPFAM" id="SSF56112">
    <property type="entry name" value="Protein kinase-like (PK-like)"/>
    <property type="match status" value="1"/>
</dbReference>
<comment type="similarity">
    <text evidence="2 11">Belongs to the UQCRQ/QCR8 family.</text>
</comment>
<dbReference type="InterPro" id="IPR036642">
    <property type="entry name" value="Cyt_bc1_su8_sf"/>
</dbReference>
<dbReference type="GO" id="GO:0045275">
    <property type="term" value="C:respiratory chain complex III"/>
    <property type="evidence" value="ECO:0007669"/>
    <property type="project" value="UniProtKB-UniRule"/>
</dbReference>
<evidence type="ECO:0000256" key="10">
    <source>
        <dbReference type="ARBA" id="ARBA00023136"/>
    </source>
</evidence>
<evidence type="ECO:0000256" key="7">
    <source>
        <dbReference type="ARBA" id="ARBA00022982"/>
    </source>
</evidence>
<evidence type="ECO:0000256" key="6">
    <source>
        <dbReference type="ARBA" id="ARBA00022792"/>
    </source>
</evidence>
<evidence type="ECO:0000313" key="13">
    <source>
        <dbReference type="EMBL" id="KAF5325191.1"/>
    </source>
</evidence>
<dbReference type="PANTHER" id="PTHR21310">
    <property type="entry name" value="AMINOGLYCOSIDE PHOSPHOTRANSFERASE-RELATED-RELATED"/>
    <property type="match status" value="1"/>
</dbReference>
<keyword evidence="8" id="KW-1133">Transmembrane helix</keyword>
<evidence type="ECO:0000256" key="4">
    <source>
        <dbReference type="ARBA" id="ARBA00022660"/>
    </source>
</evidence>
<gene>
    <name evidence="13" type="ORF">D9619_009756</name>
</gene>
<dbReference type="InterPro" id="IPR051678">
    <property type="entry name" value="AGP_Transferase"/>
</dbReference>
<accession>A0A8H5BL72</accession>
<keyword evidence="9 11" id="KW-0496">Mitochondrion</keyword>
<evidence type="ECO:0000256" key="11">
    <source>
        <dbReference type="RuleBase" id="RU368118"/>
    </source>
</evidence>
<evidence type="ECO:0000256" key="5">
    <source>
        <dbReference type="ARBA" id="ARBA00022692"/>
    </source>
</evidence>
<dbReference type="GO" id="GO:0006122">
    <property type="term" value="P:mitochondrial electron transport, ubiquinol to cytochrome c"/>
    <property type="evidence" value="ECO:0007669"/>
    <property type="project" value="UniProtKB-UniRule"/>
</dbReference>
<comment type="subunit">
    <text evidence="11">Component of the ubiquinol-cytochrome c oxidoreductase (cytochrome b-c1 complex, complex III, CIII), a multisubunit enzyme composed of 3 respiratory subunits cytochrome b, cytochrome c1 and Rieske protein, 2 core protein subunits, and additional low-molecular weight protein subunits. The complex exists as an obligatory dimer and forms supercomplexes (SCs) in the inner mitochondrial membrane with cytochrome c oxidase (complex IV, CIV).</text>
</comment>
<dbReference type="InterPro" id="IPR002575">
    <property type="entry name" value="Aminoglycoside_PTrfase"/>
</dbReference>
<evidence type="ECO:0000256" key="8">
    <source>
        <dbReference type="ARBA" id="ARBA00022989"/>
    </source>
</evidence>
<proteinExistence type="inferred from homology"/>
<evidence type="ECO:0000313" key="14">
    <source>
        <dbReference type="Proteomes" id="UP000567179"/>
    </source>
</evidence>
<evidence type="ECO:0000256" key="9">
    <source>
        <dbReference type="ARBA" id="ARBA00023128"/>
    </source>
</evidence>
<sequence length="442" mass="50362">MNTPERTLKWLLYSFLCVTADILDAIFSMFCSAKISEVGVKPSYIDSLSGEQIRGLMPKALLLNDDSATVFQLSSDTIAKLSYDRTDQDDANCSEVNISRLVVENTSIPVPRMRRVIKWDGQSVIIMDFIKGSTLAKVWPTYSLWMKIRVAFTLRRYVRQLRRLEAPLETPPGPLSKHAPKICDLPSIFGYIRSTRGPFSSYKELTDFFNRRYQLSGWEDMSPEDQKATFDDSSPLVITHGDLNPRHIISGEDGRLWVVDWAWAGYYPPWFEYAAMTNQVETERLEGCVNGLEGLVGAYIANDVYILIIIHIARLHSELFVHENGKGPVFSRSGIALPFEHHVHLARQSDMPGGKVYNLWWGDKSGMRQRGMVQYSISPWQTKAAPHWFRNYLFNGYRRLSAEVLFWGIPVAVGYGVYSWAKSHDEWQNSKAGHLASAGHHE</sequence>
<dbReference type="PANTHER" id="PTHR21310:SF39">
    <property type="entry name" value="AMINOGLYCOSIDE PHOSPHOTRANSFERASE DOMAIN-CONTAINING PROTEIN"/>
    <property type="match status" value="1"/>
</dbReference>
<keyword evidence="4 11" id="KW-0679">Respiratory chain</keyword>
<keyword evidence="7 11" id="KW-0249">Electron transport</keyword>
<evidence type="ECO:0000259" key="12">
    <source>
        <dbReference type="Pfam" id="PF01636"/>
    </source>
</evidence>
<evidence type="ECO:0000256" key="1">
    <source>
        <dbReference type="ARBA" id="ARBA00004434"/>
    </source>
</evidence>
<dbReference type="InterPro" id="IPR011009">
    <property type="entry name" value="Kinase-like_dom_sf"/>
</dbReference>
<dbReference type="EMBL" id="JAACJJ010000015">
    <property type="protein sequence ID" value="KAF5325191.1"/>
    <property type="molecule type" value="Genomic_DNA"/>
</dbReference>
<keyword evidence="5" id="KW-0812">Transmembrane</keyword>
<feature type="domain" description="Aminoglycoside phosphotransferase" evidence="12">
    <location>
        <begin position="228"/>
        <end position="287"/>
    </location>
</feature>
<dbReference type="SUPFAM" id="SSF81508">
    <property type="entry name" value="Ubiquinone-binding protein QP-C of cytochrome bc1 complex (Ubiquinol-cytochrome c reductase)"/>
    <property type="match status" value="1"/>
</dbReference>
<protein>
    <recommendedName>
        <fullName evidence="11">Cytochrome b-c1 complex subunit 8</fullName>
    </recommendedName>
    <alternativeName>
        <fullName evidence="11">Complex III subunit 8</fullName>
    </alternativeName>
</protein>
<keyword evidence="10" id="KW-0472">Membrane</keyword>
<keyword evidence="14" id="KW-1185">Reference proteome</keyword>
<evidence type="ECO:0000256" key="2">
    <source>
        <dbReference type="ARBA" id="ARBA00007668"/>
    </source>
</evidence>
<dbReference type="AlphaFoldDB" id="A0A8H5BL72"/>